<evidence type="ECO:0000256" key="2">
    <source>
        <dbReference type="SAM" id="MobiDB-lite"/>
    </source>
</evidence>
<feature type="region of interest" description="Disordered" evidence="2">
    <location>
        <begin position="489"/>
        <end position="589"/>
    </location>
</feature>
<dbReference type="STRING" id="947166.A0A1D1VDB6"/>
<dbReference type="PANTHER" id="PTHR19863">
    <property type="entry name" value="NEMITIN (NEURONAL ENRICHED MAP INTERACTING PROTEIN) HOMOLOG"/>
    <property type="match status" value="1"/>
</dbReference>
<dbReference type="SUPFAM" id="SSF50978">
    <property type="entry name" value="WD40 repeat-like"/>
    <property type="match status" value="1"/>
</dbReference>
<dbReference type="EMBL" id="BDGG01000005">
    <property type="protein sequence ID" value="GAU99644.1"/>
    <property type="molecule type" value="Genomic_DNA"/>
</dbReference>
<accession>A0A1D1VDB6</accession>
<dbReference type="Pfam" id="PF00400">
    <property type="entry name" value="WD40"/>
    <property type="match status" value="3"/>
</dbReference>
<dbReference type="PANTHER" id="PTHR19863:SF5">
    <property type="entry name" value="WD REPEAT-CONTAINING PROTEIN 47"/>
    <property type="match status" value="1"/>
</dbReference>
<feature type="repeat" description="WD" evidence="1">
    <location>
        <begin position="887"/>
        <end position="918"/>
    </location>
</feature>
<feature type="repeat" description="WD" evidence="1">
    <location>
        <begin position="754"/>
        <end position="794"/>
    </location>
</feature>
<organism evidence="4 5">
    <name type="scientific">Ramazzottius varieornatus</name>
    <name type="common">Water bear</name>
    <name type="synonym">Tardigrade</name>
    <dbReference type="NCBI Taxonomy" id="947166"/>
    <lineage>
        <taxon>Eukaryota</taxon>
        <taxon>Metazoa</taxon>
        <taxon>Ecdysozoa</taxon>
        <taxon>Tardigrada</taxon>
        <taxon>Eutardigrada</taxon>
        <taxon>Parachela</taxon>
        <taxon>Hypsibioidea</taxon>
        <taxon>Ramazzottiidae</taxon>
        <taxon>Ramazzottius</taxon>
    </lineage>
</organism>
<dbReference type="Proteomes" id="UP000186922">
    <property type="component" value="Unassembled WGS sequence"/>
</dbReference>
<evidence type="ECO:0000256" key="1">
    <source>
        <dbReference type="PROSITE-ProRule" id="PRU00221"/>
    </source>
</evidence>
<dbReference type="InterPro" id="IPR057749">
    <property type="entry name" value="WDR47_COR"/>
</dbReference>
<dbReference type="InterPro" id="IPR015943">
    <property type="entry name" value="WD40/YVTN_repeat-like_dom_sf"/>
</dbReference>
<feature type="domain" description="CTLH" evidence="3">
    <location>
        <begin position="52"/>
        <end position="109"/>
    </location>
</feature>
<dbReference type="AlphaFoldDB" id="A0A1D1VDB6"/>
<sequence length="927" mass="101767">MVIKPNSTTANGQVNLTDKDIILLILDFLEAKNLNISQIALERETGIVNGHYSEEVLFLRNLIVEGAWDDAVDYVEPLTQADNFDYTFFKKIIHRYKYLELLCIKNEVGNTKFNEQAAVGCLRDLESLCDKAELNEYRLLLTYPSIQQHPDYHDWNPSSARIKCFREVRPLVEEVLQTEKTPITAEVSQSPPGRLINLLIKGILYETASRLCTQRAKKGSDDLRFSSLLPRMTPNLDMTLLSWLQSIPTEAFTYQFEEKTLPLNYRELEKPLLEATWTELIQQTPIRLHSGAPRESGDGVMTASARVAVNDRMVQSMVEQMDGFRRRSSGFNSQSARHKSLSQSFHLGMSGQEDPLANDMFSSPRRHQSPVISRSARPDLSTSVTHGSNSGSTAGASQGDTSQLYLGGGIGGVIGGNMSQGEPLSPISESADSEMEEVEGRGSMEKLQSNLQEERLKTAEARNREENERKKVQDEWEERERQRQLLMAQILEPTISPRKVSSPGSKGNGTALSAGKSSPASQPEVTHQVASSGQPSAQKTSSRLGEGSVAAAVKDDSSRNGSSVGGDLTPTKATPSSTDDGRRGSIGRTDFFGSMAEGSSFVPVQFVRDTAAIRCAAFHPSGDFYAVGSNSQVLRVCAYPSTLMSSRLEGVISQPATIVDQRHSHHKSSVFCVAWNATGNLIATGSNDKALKLVGFDTSRQAIIDKNVEMRVHNDTIRDVIFVPHSGNEMLVSGGADKKIVVTDCGRATAVKEYSEHTAAVLSLYSWGRSLFVSGSGDKTCRLWDLRQANSTKVIHQKNGCPGSPVTCTRVDSTGSILASVHESGHMMIWDLRGDRVIQVAQVHPQESRGLSIRPQQPMLLTASYDKTVLAHDIAGELFAPLPTVLAAAHSDKVIQCHFHPTDFSFITTSADKTCVLWGYPWHSTHP</sequence>
<evidence type="ECO:0000259" key="3">
    <source>
        <dbReference type="PROSITE" id="PS50897"/>
    </source>
</evidence>
<feature type="compositionally biased region" description="Polar residues" evidence="2">
    <location>
        <begin position="417"/>
        <end position="430"/>
    </location>
</feature>
<dbReference type="OrthoDB" id="187712at2759"/>
<dbReference type="SMART" id="SM00320">
    <property type="entry name" value="WD40"/>
    <property type="match status" value="7"/>
</dbReference>
<name>A0A1D1VDB6_RAMVA</name>
<dbReference type="InterPro" id="IPR001680">
    <property type="entry name" value="WD40_rpt"/>
</dbReference>
<keyword evidence="1" id="KW-0853">WD repeat</keyword>
<dbReference type="InterPro" id="IPR036322">
    <property type="entry name" value="WD40_repeat_dom_sf"/>
</dbReference>
<feature type="region of interest" description="Disordered" evidence="2">
    <location>
        <begin position="416"/>
        <end position="477"/>
    </location>
</feature>
<dbReference type="Pfam" id="PF25602">
    <property type="entry name" value="WDR47_COR"/>
    <property type="match status" value="1"/>
</dbReference>
<dbReference type="InterPro" id="IPR040067">
    <property type="entry name" value="WDR47"/>
</dbReference>
<dbReference type="PROSITE" id="PS50082">
    <property type="entry name" value="WD_REPEATS_2"/>
    <property type="match status" value="3"/>
</dbReference>
<dbReference type="InterPro" id="IPR006594">
    <property type="entry name" value="LisH"/>
</dbReference>
<reference evidence="4 5" key="1">
    <citation type="journal article" date="2016" name="Nat. Commun.">
        <title>Extremotolerant tardigrade genome and improved radiotolerance of human cultured cells by tardigrade-unique protein.</title>
        <authorList>
            <person name="Hashimoto T."/>
            <person name="Horikawa D.D."/>
            <person name="Saito Y."/>
            <person name="Kuwahara H."/>
            <person name="Kozuka-Hata H."/>
            <person name="Shin-I T."/>
            <person name="Minakuchi Y."/>
            <person name="Ohishi K."/>
            <person name="Motoyama A."/>
            <person name="Aizu T."/>
            <person name="Enomoto A."/>
            <person name="Kondo K."/>
            <person name="Tanaka S."/>
            <person name="Hara Y."/>
            <person name="Koshikawa S."/>
            <person name="Sagara H."/>
            <person name="Miura T."/>
            <person name="Yokobori S."/>
            <person name="Miyagawa K."/>
            <person name="Suzuki Y."/>
            <person name="Kubo T."/>
            <person name="Oyama M."/>
            <person name="Kohara Y."/>
            <person name="Fujiyama A."/>
            <person name="Arakawa K."/>
            <person name="Katayama T."/>
            <person name="Toyoda A."/>
            <person name="Kunieda T."/>
        </authorList>
    </citation>
    <scope>NUCLEOTIDE SEQUENCE [LARGE SCALE GENOMIC DNA]</scope>
    <source>
        <strain evidence="4 5">YOKOZUNA-1</strain>
    </source>
</reference>
<feature type="compositionally biased region" description="Polar residues" evidence="2">
    <location>
        <begin position="380"/>
        <end position="400"/>
    </location>
</feature>
<evidence type="ECO:0000313" key="5">
    <source>
        <dbReference type="Proteomes" id="UP000186922"/>
    </source>
</evidence>
<protein>
    <recommendedName>
        <fullName evidence="3">CTLH domain-containing protein</fullName>
    </recommendedName>
</protein>
<proteinExistence type="predicted"/>
<keyword evidence="5" id="KW-1185">Reference proteome</keyword>
<dbReference type="InterPro" id="IPR006595">
    <property type="entry name" value="CTLH_C"/>
</dbReference>
<dbReference type="PROSITE" id="PS50896">
    <property type="entry name" value="LISH"/>
    <property type="match status" value="1"/>
</dbReference>
<dbReference type="Gene3D" id="2.130.10.10">
    <property type="entry name" value="YVTN repeat-like/Quinoprotein amine dehydrogenase"/>
    <property type="match status" value="2"/>
</dbReference>
<feature type="repeat" description="WD" evidence="1">
    <location>
        <begin position="663"/>
        <end position="693"/>
    </location>
</feature>
<comment type="caution">
    <text evidence="4">The sequence shown here is derived from an EMBL/GenBank/DDBJ whole genome shotgun (WGS) entry which is preliminary data.</text>
</comment>
<dbReference type="CDD" id="cd00200">
    <property type="entry name" value="WD40"/>
    <property type="match status" value="1"/>
</dbReference>
<dbReference type="PROSITE" id="PS50897">
    <property type="entry name" value="CTLH"/>
    <property type="match status" value="1"/>
</dbReference>
<gene>
    <name evidence="4" type="primary">RvY_10612-1</name>
    <name evidence="4" type="synonym">RvY_10612.1</name>
    <name evidence="4" type="ORF">RvY_10612</name>
</gene>
<feature type="compositionally biased region" description="Polar residues" evidence="2">
    <location>
        <begin position="502"/>
        <end position="543"/>
    </location>
</feature>
<feature type="compositionally biased region" description="Basic and acidic residues" evidence="2">
    <location>
        <begin position="452"/>
        <end position="477"/>
    </location>
</feature>
<feature type="region of interest" description="Disordered" evidence="2">
    <location>
        <begin position="347"/>
        <end position="400"/>
    </location>
</feature>
<evidence type="ECO:0000313" key="4">
    <source>
        <dbReference type="EMBL" id="GAU99644.1"/>
    </source>
</evidence>